<reference evidence="1" key="1">
    <citation type="submission" date="2014-12" db="EMBL/GenBank/DDBJ databases">
        <authorList>
            <person name="Hall J."/>
        </authorList>
    </citation>
    <scope>NUCLEOTIDE SEQUENCE [LARGE SCALE GENOMIC DNA]</scope>
    <source>
        <strain evidence="1">SBW25</strain>
        <plasmid evidence="1">pQBR55</plasmid>
    </source>
</reference>
<sequence>MNDALQRFAGKGSHSLKVTKHLANAVLVDAITFAVDHQSLALESPWYTAITMLFFFG</sequence>
<dbReference type="EMBL" id="LN713927">
    <property type="protein sequence ID" value="CEK42484.1"/>
    <property type="molecule type" value="Genomic_DNA"/>
</dbReference>
<organism evidence="1">
    <name type="scientific">Pseudomonas fluorescens (strain SBW25)</name>
    <dbReference type="NCBI Taxonomy" id="216595"/>
    <lineage>
        <taxon>Bacteria</taxon>
        <taxon>Pseudomonadati</taxon>
        <taxon>Pseudomonadota</taxon>
        <taxon>Gammaproteobacteria</taxon>
        <taxon>Pseudomonadales</taxon>
        <taxon>Pseudomonadaceae</taxon>
        <taxon>Pseudomonas</taxon>
    </lineage>
</organism>
<protein>
    <submittedName>
        <fullName evidence="1">Uncharacterized protein</fullName>
    </submittedName>
</protein>
<accession>A0A0G4E5R3</accession>
<gene>
    <name evidence="1" type="ORF">PQBR55_0105</name>
</gene>
<evidence type="ECO:0000313" key="1">
    <source>
        <dbReference type="EMBL" id="CEK42484.1"/>
    </source>
</evidence>
<geneLocation type="plasmid" evidence="1">
    <name>pQBR55</name>
</geneLocation>
<reference evidence="1" key="2">
    <citation type="submission" date="2015-06" db="EMBL/GenBank/DDBJ databases">
        <title>Environmentally co-occuring mercury resistance plasmids are genetically and phenotypically diverse and confer variable context-dependent fitness effects.</title>
        <authorList>
            <person name="Hall J.P.J."/>
            <person name="Harrison E."/>
            <person name="Lilley A.K."/>
            <person name="Paterson S."/>
            <person name="Spiers A.J."/>
            <person name="Brockhurst M.A."/>
        </authorList>
    </citation>
    <scope>NUCLEOTIDE SEQUENCE [LARGE SCALE GENOMIC DNA]</scope>
    <source>
        <strain evidence="1">SBW25</strain>
        <plasmid evidence="1">pQBR55</plasmid>
    </source>
</reference>
<dbReference type="AlphaFoldDB" id="A0A0G4E5R3"/>
<proteinExistence type="predicted"/>
<keyword evidence="1" id="KW-0614">Plasmid</keyword>
<name>A0A0G4E5R3_PSEFS</name>